<evidence type="ECO:0000256" key="3">
    <source>
        <dbReference type="ARBA" id="ARBA00022630"/>
    </source>
</evidence>
<evidence type="ECO:0000313" key="12">
    <source>
        <dbReference type="EMBL" id="KKJ76855.1"/>
    </source>
</evidence>
<dbReference type="EC" id="2.7.1.180" evidence="1 10"/>
<feature type="binding site" evidence="11">
    <location>
        <position position="288"/>
    </location>
    <ligand>
        <name>Mg(2+)</name>
        <dbReference type="ChEBI" id="CHEBI:18420"/>
    </ligand>
</feature>
<dbReference type="InterPro" id="IPR003374">
    <property type="entry name" value="ApbE-like_sf"/>
</dbReference>
<evidence type="ECO:0000256" key="6">
    <source>
        <dbReference type="ARBA" id="ARBA00022827"/>
    </source>
</evidence>
<evidence type="ECO:0000256" key="5">
    <source>
        <dbReference type="ARBA" id="ARBA00022723"/>
    </source>
</evidence>
<comment type="similarity">
    <text evidence="10">Belongs to the ApbE family.</text>
</comment>
<dbReference type="EMBL" id="LANI01000009">
    <property type="protein sequence ID" value="KKJ76855.1"/>
    <property type="molecule type" value="Genomic_DNA"/>
</dbReference>
<keyword evidence="13" id="KW-1185">Reference proteome</keyword>
<keyword evidence="7 10" id="KW-0460">Magnesium</keyword>
<evidence type="ECO:0000256" key="11">
    <source>
        <dbReference type="PIRSR" id="PIRSR006268-2"/>
    </source>
</evidence>
<dbReference type="InterPro" id="IPR024932">
    <property type="entry name" value="ApbE"/>
</dbReference>
<evidence type="ECO:0000256" key="10">
    <source>
        <dbReference type="PIRNR" id="PIRNR006268"/>
    </source>
</evidence>
<evidence type="ECO:0000256" key="2">
    <source>
        <dbReference type="ARBA" id="ARBA00016337"/>
    </source>
</evidence>
<evidence type="ECO:0000256" key="7">
    <source>
        <dbReference type="ARBA" id="ARBA00022842"/>
    </source>
</evidence>
<feature type="binding site" evidence="11">
    <location>
        <position position="292"/>
    </location>
    <ligand>
        <name>Mg(2+)</name>
        <dbReference type="ChEBI" id="CHEBI:18420"/>
    </ligand>
</feature>
<dbReference type="GO" id="GO:0016740">
    <property type="term" value="F:transferase activity"/>
    <property type="evidence" value="ECO:0007669"/>
    <property type="project" value="UniProtKB-UniRule"/>
</dbReference>
<organism evidence="12 13">
    <name type="scientific">Kiloniella litopenaei</name>
    <dbReference type="NCBI Taxonomy" id="1549748"/>
    <lineage>
        <taxon>Bacteria</taxon>
        <taxon>Pseudomonadati</taxon>
        <taxon>Pseudomonadota</taxon>
        <taxon>Alphaproteobacteria</taxon>
        <taxon>Rhodospirillales</taxon>
        <taxon>Kiloniellaceae</taxon>
        <taxon>Kiloniella</taxon>
    </lineage>
</organism>
<name>A0A0M2RA30_9PROT</name>
<accession>A0A0M2RA30</accession>
<dbReference type="SUPFAM" id="SSF143631">
    <property type="entry name" value="ApbE-like"/>
    <property type="match status" value="1"/>
</dbReference>
<evidence type="ECO:0000256" key="8">
    <source>
        <dbReference type="ARBA" id="ARBA00031306"/>
    </source>
</evidence>
<dbReference type="Gene3D" id="3.10.520.10">
    <property type="entry name" value="ApbE-like domains"/>
    <property type="match status" value="1"/>
</dbReference>
<dbReference type="Pfam" id="PF02424">
    <property type="entry name" value="ApbE"/>
    <property type="match status" value="1"/>
</dbReference>
<comment type="caution">
    <text evidence="12">The sequence shown here is derived from an EMBL/GenBank/DDBJ whole genome shotgun (WGS) entry which is preliminary data.</text>
</comment>
<evidence type="ECO:0000256" key="4">
    <source>
        <dbReference type="ARBA" id="ARBA00022679"/>
    </source>
</evidence>
<keyword evidence="4 10" id="KW-0808">Transferase</keyword>
<keyword evidence="5 10" id="KW-0479">Metal-binding</keyword>
<dbReference type="GO" id="GO:0046872">
    <property type="term" value="F:metal ion binding"/>
    <property type="evidence" value="ECO:0007669"/>
    <property type="project" value="UniProtKB-UniRule"/>
</dbReference>
<dbReference type="RefSeq" id="WP_046506658.1">
    <property type="nucleotide sequence ID" value="NZ_LANI01000009.1"/>
</dbReference>
<feature type="binding site" evidence="11">
    <location>
        <position position="180"/>
    </location>
    <ligand>
        <name>Mg(2+)</name>
        <dbReference type="ChEBI" id="CHEBI:18420"/>
    </ligand>
</feature>
<keyword evidence="3 10" id="KW-0285">Flavoprotein</keyword>
<dbReference type="PANTHER" id="PTHR30040:SF2">
    <property type="entry name" value="FAD:PROTEIN FMN TRANSFERASE"/>
    <property type="match status" value="1"/>
</dbReference>
<gene>
    <name evidence="12" type="ORF">WH95_10505</name>
</gene>
<comment type="catalytic activity">
    <reaction evidence="9 10">
        <text>L-threonyl-[protein] + FAD = FMN-L-threonyl-[protein] + AMP + H(+)</text>
        <dbReference type="Rhea" id="RHEA:36847"/>
        <dbReference type="Rhea" id="RHEA-COMP:11060"/>
        <dbReference type="Rhea" id="RHEA-COMP:11061"/>
        <dbReference type="ChEBI" id="CHEBI:15378"/>
        <dbReference type="ChEBI" id="CHEBI:30013"/>
        <dbReference type="ChEBI" id="CHEBI:57692"/>
        <dbReference type="ChEBI" id="CHEBI:74257"/>
        <dbReference type="ChEBI" id="CHEBI:456215"/>
        <dbReference type="EC" id="2.7.1.180"/>
    </reaction>
</comment>
<sequence length="328" mass="35899">MHTHNTRRRFLQIIGTASLLSSTSLRQSFAQGDPQNAALHRWQGIALGSHAEILLPKNNGSAELARKIRQDIKRLENIFSLYVPTSEINRLNAQGELQNPSPELYQVISKAHEVSSLTQGAFDITVQPLWLLHSEMPNLNDLNRTKIMQSVKELIDYKNIDVSPNKISFKKRGMAITLNGIAQGFITDRIYQLLQGHGLTNSLVNVGEIKALGNHPSGREWAVSIDGQEQQLPENSIHLAPGKAIATSSPTGTILRDGHSHLLQASSIETKPLYKSMTVIANNAATADALSTGLSFIPPEKLGSIISTESDIEVIALTVNGETIRLQT</sequence>
<keyword evidence="6 10" id="KW-0274">FAD</keyword>
<evidence type="ECO:0000256" key="1">
    <source>
        <dbReference type="ARBA" id="ARBA00011955"/>
    </source>
</evidence>
<dbReference type="InterPro" id="IPR006311">
    <property type="entry name" value="TAT_signal"/>
</dbReference>
<dbReference type="PANTHER" id="PTHR30040">
    <property type="entry name" value="THIAMINE BIOSYNTHESIS LIPOPROTEIN APBE"/>
    <property type="match status" value="1"/>
</dbReference>
<dbReference type="PIRSF" id="PIRSF006268">
    <property type="entry name" value="ApbE"/>
    <property type="match status" value="1"/>
</dbReference>
<evidence type="ECO:0000313" key="13">
    <source>
        <dbReference type="Proteomes" id="UP000034491"/>
    </source>
</evidence>
<dbReference type="OrthoDB" id="9778595at2"/>
<proteinExistence type="inferred from homology"/>
<dbReference type="PATRIC" id="fig|1549748.8.peg.4181"/>
<dbReference type="Proteomes" id="UP000034491">
    <property type="component" value="Unassembled WGS sequence"/>
</dbReference>
<protein>
    <recommendedName>
        <fullName evidence="2 10">FAD:protein FMN transferase</fullName>
        <ecNumber evidence="1 10">2.7.1.180</ecNumber>
    </recommendedName>
    <alternativeName>
        <fullName evidence="8 10">Flavin transferase</fullName>
    </alternativeName>
</protein>
<comment type="cofactor">
    <cofactor evidence="11">
        <name>Mg(2+)</name>
        <dbReference type="ChEBI" id="CHEBI:18420"/>
    </cofactor>
    <cofactor evidence="11">
        <name>Mn(2+)</name>
        <dbReference type="ChEBI" id="CHEBI:29035"/>
    </cofactor>
    <text evidence="11">Magnesium. Can also use manganese.</text>
</comment>
<evidence type="ECO:0000256" key="9">
    <source>
        <dbReference type="ARBA" id="ARBA00048540"/>
    </source>
</evidence>
<reference evidence="12 13" key="1">
    <citation type="submission" date="2015-03" db="EMBL/GenBank/DDBJ databases">
        <title>Genome sequence of Kiloniella sp. P1-1, isolated from the gut microflora of Pacific white shrimp, Penaeus vannamei.</title>
        <authorList>
            <person name="Shao Z."/>
            <person name="Wang L."/>
            <person name="Li X."/>
        </authorList>
    </citation>
    <scope>NUCLEOTIDE SEQUENCE [LARGE SCALE GENOMIC DNA]</scope>
    <source>
        <strain evidence="12 13">P1-1</strain>
    </source>
</reference>
<dbReference type="AlphaFoldDB" id="A0A0M2RA30"/>
<dbReference type="STRING" id="1549748.WH95_10505"/>
<dbReference type="PROSITE" id="PS51318">
    <property type="entry name" value="TAT"/>
    <property type="match status" value="1"/>
</dbReference>